<keyword evidence="2" id="KW-1185">Reference proteome</keyword>
<evidence type="ECO:0000313" key="2">
    <source>
        <dbReference type="Proteomes" id="UP000237271"/>
    </source>
</evidence>
<dbReference type="InterPro" id="IPR036397">
    <property type="entry name" value="RNaseH_sf"/>
</dbReference>
<gene>
    <name evidence="1" type="ORF">PHPALM_8484</name>
</gene>
<reference evidence="1 2" key="1">
    <citation type="journal article" date="2017" name="Genome Biol. Evol.">
        <title>Phytophthora megakarya and P. palmivora, closely related causal agents of cacao black pod rot, underwent increases in genome sizes and gene numbers by different mechanisms.</title>
        <authorList>
            <person name="Ali S.S."/>
            <person name="Shao J."/>
            <person name="Lary D.J."/>
            <person name="Kronmiller B."/>
            <person name="Shen D."/>
            <person name="Strem M.D."/>
            <person name="Amoako-Attah I."/>
            <person name="Akrofi A.Y."/>
            <person name="Begoude B.A."/>
            <person name="Ten Hoopen G.M."/>
            <person name="Coulibaly K."/>
            <person name="Kebe B.I."/>
            <person name="Melnick R.L."/>
            <person name="Guiltinan M.J."/>
            <person name="Tyler B.M."/>
            <person name="Meinhardt L.W."/>
            <person name="Bailey B.A."/>
        </authorList>
    </citation>
    <scope>NUCLEOTIDE SEQUENCE [LARGE SCALE GENOMIC DNA]</scope>
    <source>
        <strain evidence="2">sbr112.9</strain>
    </source>
</reference>
<proteinExistence type="predicted"/>
<evidence type="ECO:0000313" key="1">
    <source>
        <dbReference type="EMBL" id="POM74543.1"/>
    </source>
</evidence>
<dbReference type="Gene3D" id="3.30.420.10">
    <property type="entry name" value="Ribonuclease H-like superfamily/Ribonuclease H"/>
    <property type="match status" value="1"/>
</dbReference>
<dbReference type="EMBL" id="NCKW01004858">
    <property type="protein sequence ID" value="POM74543.1"/>
    <property type="molecule type" value="Genomic_DNA"/>
</dbReference>
<protein>
    <submittedName>
        <fullName evidence="1">Uncharacterized protein</fullName>
    </submittedName>
</protein>
<accession>A0A2P4Y9Q4</accession>
<dbReference type="AlphaFoldDB" id="A0A2P4Y9Q4"/>
<comment type="caution">
    <text evidence="1">The sequence shown here is derived from an EMBL/GenBank/DDBJ whole genome shotgun (WGS) entry which is preliminary data.</text>
</comment>
<dbReference type="Proteomes" id="UP000237271">
    <property type="component" value="Unassembled WGS sequence"/>
</dbReference>
<name>A0A2P4Y9Q4_9STRA</name>
<dbReference type="OrthoDB" id="127593at2759"/>
<dbReference type="GO" id="GO:0003676">
    <property type="term" value="F:nucleic acid binding"/>
    <property type="evidence" value="ECO:0007669"/>
    <property type="project" value="InterPro"/>
</dbReference>
<organism evidence="1 2">
    <name type="scientific">Phytophthora palmivora</name>
    <dbReference type="NCBI Taxonomy" id="4796"/>
    <lineage>
        <taxon>Eukaryota</taxon>
        <taxon>Sar</taxon>
        <taxon>Stramenopiles</taxon>
        <taxon>Oomycota</taxon>
        <taxon>Peronosporomycetes</taxon>
        <taxon>Peronosporales</taxon>
        <taxon>Peronosporaceae</taxon>
        <taxon>Phytophthora</taxon>
    </lineage>
</organism>
<sequence>MDFKDNMKKLVLYAPQLHFSLRSVPATVKHDFSSSLDRKQCAMQTDQRFIIKAPMAYDADLYQFHAKPSVHASAHIATSNKQRSFLLYTNGLGILTSQAIRGLDDTAYANPKEPFLCTVFKRATVQLEKAHTYIHGPLPVPSLTGCRYFVIFIDDYSRFMFIYPNKNCSQLYECYEDFRKNP</sequence>